<feature type="compositionally biased region" description="Basic and acidic residues" evidence="1">
    <location>
        <begin position="61"/>
        <end position="71"/>
    </location>
</feature>
<gene>
    <name evidence="3" type="ORF">g.74749</name>
</gene>
<feature type="compositionally biased region" description="Polar residues" evidence="1">
    <location>
        <begin position="85"/>
        <end position="98"/>
    </location>
</feature>
<feature type="region of interest" description="Disordered" evidence="1">
    <location>
        <begin position="61"/>
        <end position="104"/>
    </location>
</feature>
<dbReference type="AlphaFoldDB" id="A0A2S2QZ61"/>
<proteinExistence type="predicted"/>
<feature type="chain" id="PRO_5015554616" evidence="2">
    <location>
        <begin position="16"/>
        <end position="144"/>
    </location>
</feature>
<accession>A0A2S2QZ61</accession>
<reference evidence="3" key="1">
    <citation type="submission" date="2018-04" db="EMBL/GenBank/DDBJ databases">
        <title>Transcriptome assembly of Sipha flava.</title>
        <authorList>
            <person name="Scully E.D."/>
            <person name="Geib S.M."/>
            <person name="Palmer N.A."/>
            <person name="Koch K."/>
            <person name="Bradshaw J."/>
            <person name="Heng-Moss T."/>
            <person name="Sarath G."/>
        </authorList>
    </citation>
    <scope>NUCLEOTIDE SEQUENCE</scope>
</reference>
<evidence type="ECO:0000313" key="3">
    <source>
        <dbReference type="EMBL" id="MBY82963.1"/>
    </source>
</evidence>
<keyword evidence="2" id="KW-0732">Signal</keyword>
<sequence length="144" mass="16149">MIIILVEIVLFSAVGERSVNNEHDSVKDGQPSFGQAGVDIGRFQCKAIVVVIRHYSRRDVKSSTDQHEKHVQSRAYRCSREESNENTSQYNHITNVGSGSDHDGSGITAREAVVMQDENYDRQSDFQKFNHGNFGDGHLVLVEL</sequence>
<feature type="signal peptide" evidence="2">
    <location>
        <begin position="1"/>
        <end position="15"/>
    </location>
</feature>
<organism evidence="3">
    <name type="scientific">Sipha flava</name>
    <name type="common">yellow sugarcane aphid</name>
    <dbReference type="NCBI Taxonomy" id="143950"/>
    <lineage>
        <taxon>Eukaryota</taxon>
        <taxon>Metazoa</taxon>
        <taxon>Ecdysozoa</taxon>
        <taxon>Arthropoda</taxon>
        <taxon>Hexapoda</taxon>
        <taxon>Insecta</taxon>
        <taxon>Pterygota</taxon>
        <taxon>Neoptera</taxon>
        <taxon>Paraneoptera</taxon>
        <taxon>Hemiptera</taxon>
        <taxon>Sternorrhyncha</taxon>
        <taxon>Aphidomorpha</taxon>
        <taxon>Aphidoidea</taxon>
        <taxon>Aphididae</taxon>
        <taxon>Sipha</taxon>
    </lineage>
</organism>
<dbReference type="EMBL" id="GGMS01013760">
    <property type="protein sequence ID" value="MBY82963.1"/>
    <property type="molecule type" value="Transcribed_RNA"/>
</dbReference>
<name>A0A2S2QZ61_9HEMI</name>
<protein>
    <submittedName>
        <fullName evidence="3">Uncharacterized protein</fullName>
    </submittedName>
</protein>
<evidence type="ECO:0000256" key="1">
    <source>
        <dbReference type="SAM" id="MobiDB-lite"/>
    </source>
</evidence>
<evidence type="ECO:0000256" key="2">
    <source>
        <dbReference type="SAM" id="SignalP"/>
    </source>
</evidence>